<dbReference type="EMBL" id="ML737199">
    <property type="protein sequence ID" value="KAE8336198.1"/>
    <property type="molecule type" value="Genomic_DNA"/>
</dbReference>
<name>A0A5N6XT43_9EURO</name>
<proteinExistence type="predicted"/>
<dbReference type="AlphaFoldDB" id="A0A5N6XT43"/>
<evidence type="ECO:0000313" key="1">
    <source>
        <dbReference type="EMBL" id="KAE8336198.1"/>
    </source>
</evidence>
<accession>A0A5N6XT43</accession>
<sequence length="70" mass="7983">MVTEAREEERADSRDCIRTTQVTACNPKKLRYINPTITPHRLVAGCKSTFSADFLGECNARCDEYSWVLN</sequence>
<gene>
    <name evidence="1" type="ORF">BDV24DRAFT_113781</name>
</gene>
<organism evidence="1">
    <name type="scientific">Aspergillus arachidicola</name>
    <dbReference type="NCBI Taxonomy" id="656916"/>
    <lineage>
        <taxon>Eukaryota</taxon>
        <taxon>Fungi</taxon>
        <taxon>Dikarya</taxon>
        <taxon>Ascomycota</taxon>
        <taxon>Pezizomycotina</taxon>
        <taxon>Eurotiomycetes</taxon>
        <taxon>Eurotiomycetidae</taxon>
        <taxon>Eurotiales</taxon>
        <taxon>Aspergillaceae</taxon>
        <taxon>Aspergillus</taxon>
        <taxon>Aspergillus subgen. Circumdati</taxon>
    </lineage>
</organism>
<reference evidence="1" key="1">
    <citation type="submission" date="2019-04" db="EMBL/GenBank/DDBJ databases">
        <title>Friends and foes A comparative genomics study of 23 Aspergillus species from section Flavi.</title>
        <authorList>
            <consortium name="DOE Joint Genome Institute"/>
            <person name="Kjaerbolling I."/>
            <person name="Vesth T."/>
            <person name="Frisvad J.C."/>
            <person name="Nybo J.L."/>
            <person name="Theobald S."/>
            <person name="Kildgaard S."/>
            <person name="Isbrandt T."/>
            <person name="Kuo A."/>
            <person name="Sato A."/>
            <person name="Lyhne E.K."/>
            <person name="Kogle M.E."/>
            <person name="Wiebenga A."/>
            <person name="Kun R.S."/>
            <person name="Lubbers R.J."/>
            <person name="Makela M.R."/>
            <person name="Barry K."/>
            <person name="Chovatia M."/>
            <person name="Clum A."/>
            <person name="Daum C."/>
            <person name="Haridas S."/>
            <person name="He G."/>
            <person name="LaButti K."/>
            <person name="Lipzen A."/>
            <person name="Mondo S."/>
            <person name="Riley R."/>
            <person name="Salamov A."/>
            <person name="Simmons B.A."/>
            <person name="Magnuson J.K."/>
            <person name="Henrissat B."/>
            <person name="Mortensen U.H."/>
            <person name="Larsen T.O."/>
            <person name="Devries R.P."/>
            <person name="Grigoriev I.V."/>
            <person name="Machida M."/>
            <person name="Baker S.E."/>
            <person name="Andersen M.R."/>
        </authorList>
    </citation>
    <scope>NUCLEOTIDE SEQUENCE</scope>
    <source>
        <strain evidence="1">CBS 117612</strain>
    </source>
</reference>
<dbReference type="Proteomes" id="UP000325558">
    <property type="component" value="Unassembled WGS sequence"/>
</dbReference>
<protein>
    <submittedName>
        <fullName evidence="1">Uncharacterized protein</fullName>
    </submittedName>
</protein>